<feature type="domain" description="Insulin-like" evidence="4">
    <location>
        <begin position="54"/>
        <end position="159"/>
    </location>
</feature>
<dbReference type="InterPro" id="IPR016179">
    <property type="entry name" value="Insulin-like"/>
</dbReference>
<evidence type="ECO:0000259" key="4">
    <source>
        <dbReference type="SMART" id="SM00078"/>
    </source>
</evidence>
<evidence type="ECO:0000256" key="3">
    <source>
        <dbReference type="SAM" id="Phobius"/>
    </source>
</evidence>
<reference evidence="5 6" key="1">
    <citation type="submission" date="2022-12" db="EMBL/GenBank/DDBJ databases">
        <title>Chromosome-level genome of Tegillarca granosa.</title>
        <authorList>
            <person name="Kim J."/>
        </authorList>
    </citation>
    <scope>NUCLEOTIDE SEQUENCE [LARGE SCALE GENOMIC DNA]</scope>
    <source>
        <strain evidence="5">Teg-2019</strain>
        <tissue evidence="5">Adductor muscle</tissue>
    </source>
</reference>
<dbReference type="Proteomes" id="UP001217089">
    <property type="component" value="Unassembled WGS sequence"/>
</dbReference>
<keyword evidence="2" id="KW-0964">Secreted</keyword>
<dbReference type="PRINTS" id="PR00276">
    <property type="entry name" value="INSULINFAMLY"/>
</dbReference>
<sequence length="179" mass="20041">MYPVDSELHPPEMLSADRWPIVLGGFLCLQVASVLGGFERRCTSSTYERGTHSQGICGPSLSDIVSLVCGGAQNINILNNKRDAPSSWHYGGYHNYKKRDVANAENRLSGKQAKLGNLLLGKKDAFSYFKSKRSAIVETGIVCECCYNSCSYYELTQYCMTQPPDYLRRKRSLLRPKRG</sequence>
<comment type="subcellular location">
    <subcellularLocation>
        <location evidence="2">Secreted</location>
    </subcellularLocation>
</comment>
<proteinExistence type="inferred from homology"/>
<dbReference type="InterPro" id="IPR022352">
    <property type="entry name" value="Ins/IGF/rlx"/>
</dbReference>
<evidence type="ECO:0000313" key="5">
    <source>
        <dbReference type="EMBL" id="KAJ8314526.1"/>
    </source>
</evidence>
<keyword evidence="3" id="KW-1133">Transmembrane helix</keyword>
<organism evidence="5 6">
    <name type="scientific">Tegillarca granosa</name>
    <name type="common">Malaysian cockle</name>
    <name type="synonym">Anadara granosa</name>
    <dbReference type="NCBI Taxonomy" id="220873"/>
    <lineage>
        <taxon>Eukaryota</taxon>
        <taxon>Metazoa</taxon>
        <taxon>Spiralia</taxon>
        <taxon>Lophotrochozoa</taxon>
        <taxon>Mollusca</taxon>
        <taxon>Bivalvia</taxon>
        <taxon>Autobranchia</taxon>
        <taxon>Pteriomorphia</taxon>
        <taxon>Arcoida</taxon>
        <taxon>Arcoidea</taxon>
        <taxon>Arcidae</taxon>
        <taxon>Tegillarca</taxon>
    </lineage>
</organism>
<gene>
    <name evidence="5" type="ORF">KUTeg_006676</name>
</gene>
<dbReference type="PROSITE" id="PS00262">
    <property type="entry name" value="INSULIN"/>
    <property type="match status" value="1"/>
</dbReference>
<keyword evidence="3" id="KW-0472">Membrane</keyword>
<dbReference type="SUPFAM" id="SSF56994">
    <property type="entry name" value="Insulin-like"/>
    <property type="match status" value="1"/>
</dbReference>
<accession>A0ABQ9FB26</accession>
<comment type="caution">
    <text evidence="5">The sequence shown here is derived from an EMBL/GenBank/DDBJ whole genome shotgun (WGS) entry which is preliminary data.</text>
</comment>
<dbReference type="SMART" id="SM00078">
    <property type="entry name" value="IlGF"/>
    <property type="match status" value="1"/>
</dbReference>
<keyword evidence="3" id="KW-0812">Transmembrane</keyword>
<dbReference type="InterPro" id="IPR036438">
    <property type="entry name" value="Insulin-like_sf"/>
</dbReference>
<evidence type="ECO:0000313" key="6">
    <source>
        <dbReference type="Proteomes" id="UP001217089"/>
    </source>
</evidence>
<dbReference type="Pfam" id="PF00049">
    <property type="entry name" value="Insulin"/>
    <property type="match status" value="1"/>
</dbReference>
<dbReference type="CDD" id="cd04366">
    <property type="entry name" value="IlGF_insulin_bombyxin_like"/>
    <property type="match status" value="1"/>
</dbReference>
<keyword evidence="6" id="KW-1185">Reference proteome</keyword>
<comment type="similarity">
    <text evidence="1 2">Belongs to the insulin family.</text>
</comment>
<dbReference type="EMBL" id="JARBDR010000337">
    <property type="protein sequence ID" value="KAJ8314526.1"/>
    <property type="molecule type" value="Genomic_DNA"/>
</dbReference>
<evidence type="ECO:0000256" key="2">
    <source>
        <dbReference type="RuleBase" id="RU000406"/>
    </source>
</evidence>
<feature type="transmembrane region" description="Helical" evidence="3">
    <location>
        <begin position="20"/>
        <end position="38"/>
    </location>
</feature>
<evidence type="ECO:0000256" key="1">
    <source>
        <dbReference type="ARBA" id="ARBA00009034"/>
    </source>
</evidence>
<protein>
    <recommendedName>
        <fullName evidence="4">Insulin-like domain-containing protein</fullName>
    </recommendedName>
</protein>
<dbReference type="Gene3D" id="1.10.100.10">
    <property type="entry name" value="Insulin-like"/>
    <property type="match status" value="1"/>
</dbReference>
<name>A0ABQ9FB26_TEGGR</name>
<dbReference type="InterPro" id="IPR022353">
    <property type="entry name" value="Insulin_CS"/>
</dbReference>